<dbReference type="EMBL" id="JAVDWE010000001">
    <property type="protein sequence ID" value="MDR7092874.1"/>
    <property type="molecule type" value="Genomic_DNA"/>
</dbReference>
<gene>
    <name evidence="1" type="ORF">J2X09_000597</name>
</gene>
<organism evidence="1 2">
    <name type="scientific">Hydrogenophaga laconesensis</name>
    <dbReference type="NCBI Taxonomy" id="1805971"/>
    <lineage>
        <taxon>Bacteria</taxon>
        <taxon>Pseudomonadati</taxon>
        <taxon>Pseudomonadota</taxon>
        <taxon>Betaproteobacteria</taxon>
        <taxon>Burkholderiales</taxon>
        <taxon>Comamonadaceae</taxon>
        <taxon>Hydrogenophaga</taxon>
    </lineage>
</organism>
<dbReference type="RefSeq" id="WP_146052260.1">
    <property type="nucleotide sequence ID" value="NZ_JAVDWE010000001.1"/>
</dbReference>
<name>A0ABU1V5Y6_9BURK</name>
<sequence length="418" mass="44980">MEGVPFTSRALALPGVEAARESLSEVAPGGAADADEGIDVKAGCRLEPDTEARMVVMEQFIVAGGLCHDDDAGHCNPLTEDQGNGSLYHRGRRARPGEEASFFEALGRDGEGNKDLAAECVSDLLAGQVCASIRSNRSLMATLGNLLRSRGRAAASWDAVLKTVAQAIHQEGWAYALDYVAQWFLDVPWWAELPQAWRDKLKDLSSLLDEREAEAAWKRARAAGRIGSPLAVLLDIYEHGGVVYSVAGQGMQCPWDTTRGGAIWVPDQQAEDNIRCNVLRALGGGEVRWFGATGGGNEPPVVRHSNDGGHTWDGDHATEAGPLAAWADARGLSLAPAELAATLAEEATRYCQAVLEEYNAWVNGEVYGVVVYVLDRATGRRIEDRDEECWGFIGHAYAEETLEDTVLSTVVRLGAAAH</sequence>
<evidence type="ECO:0000313" key="2">
    <source>
        <dbReference type="Proteomes" id="UP001265550"/>
    </source>
</evidence>
<comment type="caution">
    <text evidence="1">The sequence shown here is derived from an EMBL/GenBank/DDBJ whole genome shotgun (WGS) entry which is preliminary data.</text>
</comment>
<protein>
    <submittedName>
        <fullName evidence="1">Uncharacterized protein</fullName>
    </submittedName>
</protein>
<evidence type="ECO:0000313" key="1">
    <source>
        <dbReference type="EMBL" id="MDR7092874.1"/>
    </source>
</evidence>
<accession>A0ABU1V5Y6</accession>
<reference evidence="1 2" key="1">
    <citation type="submission" date="2023-07" db="EMBL/GenBank/DDBJ databases">
        <title>Sorghum-associated microbial communities from plants grown in Nebraska, USA.</title>
        <authorList>
            <person name="Schachtman D."/>
        </authorList>
    </citation>
    <scope>NUCLEOTIDE SEQUENCE [LARGE SCALE GENOMIC DNA]</scope>
    <source>
        <strain evidence="1 2">BE240</strain>
    </source>
</reference>
<keyword evidence="2" id="KW-1185">Reference proteome</keyword>
<dbReference type="Proteomes" id="UP001265550">
    <property type="component" value="Unassembled WGS sequence"/>
</dbReference>
<proteinExistence type="predicted"/>